<proteinExistence type="predicted"/>
<accession>A0A6C0LVW0</accession>
<name>A0A6C0LVW0_9ZZZZ</name>
<dbReference type="AlphaFoldDB" id="A0A6C0LVW0"/>
<reference evidence="1" key="1">
    <citation type="journal article" date="2020" name="Nature">
        <title>Giant virus diversity and host interactions through global metagenomics.</title>
        <authorList>
            <person name="Schulz F."/>
            <person name="Roux S."/>
            <person name="Paez-Espino D."/>
            <person name="Jungbluth S."/>
            <person name="Walsh D.A."/>
            <person name="Denef V.J."/>
            <person name="McMahon K.D."/>
            <person name="Konstantinidis K.T."/>
            <person name="Eloe-Fadrosh E.A."/>
            <person name="Kyrpides N.C."/>
            <person name="Woyke T."/>
        </authorList>
    </citation>
    <scope>NUCLEOTIDE SEQUENCE</scope>
    <source>
        <strain evidence="1">GVMAG-S-1016704-142</strain>
    </source>
</reference>
<organism evidence="1">
    <name type="scientific">viral metagenome</name>
    <dbReference type="NCBI Taxonomy" id="1070528"/>
    <lineage>
        <taxon>unclassified sequences</taxon>
        <taxon>metagenomes</taxon>
        <taxon>organismal metagenomes</taxon>
    </lineage>
</organism>
<evidence type="ECO:0000313" key="1">
    <source>
        <dbReference type="EMBL" id="QHU33891.1"/>
    </source>
</evidence>
<sequence length="65" mass="7198">MIFLKDFQEEGMGVTLSVPVAQLVRAYCLYTQVYFLWIQIHGCRNGKVAGSIPAGNKPPSGVLER</sequence>
<dbReference type="EMBL" id="MN740564">
    <property type="protein sequence ID" value="QHU33891.1"/>
    <property type="molecule type" value="Genomic_DNA"/>
</dbReference>
<protein>
    <submittedName>
        <fullName evidence="1">Uncharacterized protein</fullName>
    </submittedName>
</protein>